<comment type="pathway">
    <text evidence="4">Cofactor metabolism; pyridoxal 5'-phosphate salvage; pyridoxal 5'-phosphate from pyridoxine 5'-phosphate: step 1/1.</text>
</comment>
<comment type="similarity">
    <text evidence="5">Belongs to the pyridoxamine 5'-phosphate oxidase family.</text>
</comment>
<dbReference type="InterPro" id="IPR000659">
    <property type="entry name" value="Pyridox_Oxase"/>
</dbReference>
<dbReference type="InterPro" id="IPR011576">
    <property type="entry name" value="Pyridox_Oxase_N"/>
</dbReference>
<dbReference type="AlphaFoldDB" id="A0A482WF26"/>
<proteinExistence type="inferred from homology"/>
<evidence type="ECO:0000256" key="2">
    <source>
        <dbReference type="ARBA" id="ARBA00003691"/>
    </source>
</evidence>
<dbReference type="PANTHER" id="PTHR10851">
    <property type="entry name" value="PYRIDOXINE-5-PHOSPHATE OXIDASE"/>
    <property type="match status" value="1"/>
</dbReference>
<dbReference type="EMBL" id="QKKF02037473">
    <property type="protein sequence ID" value="RZF32129.1"/>
    <property type="molecule type" value="Genomic_DNA"/>
</dbReference>
<dbReference type="InterPro" id="IPR019576">
    <property type="entry name" value="Pyridoxamine_oxidase_dimer_C"/>
</dbReference>
<dbReference type="PROSITE" id="PS01064">
    <property type="entry name" value="PYRIDOX_OXIDASE"/>
    <property type="match status" value="1"/>
</dbReference>
<evidence type="ECO:0000256" key="1">
    <source>
        <dbReference type="ARBA" id="ARBA00001917"/>
    </source>
</evidence>
<dbReference type="InterPro" id="IPR019740">
    <property type="entry name" value="Pyridox_Oxase_CS"/>
</dbReference>
<reference evidence="14 15" key="1">
    <citation type="journal article" date="2017" name="Gigascience">
        <title>Genome sequence of the small brown planthopper, Laodelphax striatellus.</title>
        <authorList>
            <person name="Zhu J."/>
            <person name="Jiang F."/>
            <person name="Wang X."/>
            <person name="Yang P."/>
            <person name="Bao Y."/>
            <person name="Zhao W."/>
            <person name="Wang W."/>
            <person name="Lu H."/>
            <person name="Wang Q."/>
            <person name="Cui N."/>
            <person name="Li J."/>
            <person name="Chen X."/>
            <person name="Luo L."/>
            <person name="Yu J."/>
            <person name="Kang L."/>
            <person name="Cui F."/>
        </authorList>
    </citation>
    <scope>NUCLEOTIDE SEQUENCE [LARGE SCALE GENOMIC DNA]</scope>
    <source>
        <strain evidence="14">Lst14</strain>
    </source>
</reference>
<evidence type="ECO:0000256" key="8">
    <source>
        <dbReference type="ARBA" id="ARBA00022630"/>
    </source>
</evidence>
<evidence type="ECO:0000256" key="10">
    <source>
        <dbReference type="ARBA" id="ARBA00023002"/>
    </source>
</evidence>
<dbReference type="SUPFAM" id="SSF50475">
    <property type="entry name" value="FMN-binding split barrel"/>
    <property type="match status" value="1"/>
</dbReference>
<dbReference type="GO" id="GO:0004733">
    <property type="term" value="F:pyridoxamine phosphate oxidase activity"/>
    <property type="evidence" value="ECO:0007669"/>
    <property type="project" value="UniProtKB-EC"/>
</dbReference>
<evidence type="ECO:0000259" key="13">
    <source>
        <dbReference type="Pfam" id="PF10590"/>
    </source>
</evidence>
<evidence type="ECO:0000256" key="4">
    <source>
        <dbReference type="ARBA" id="ARBA00005037"/>
    </source>
</evidence>
<comment type="function">
    <text evidence="2">Catalyzes the oxidation of either pyridoxine 5'-phosphate (PNP) or pyridoxamine 5'-phosphate (PMP) into pyridoxal 5'-phosphate (PLP).</text>
</comment>
<dbReference type="GO" id="GO:0010181">
    <property type="term" value="F:FMN binding"/>
    <property type="evidence" value="ECO:0007669"/>
    <property type="project" value="InterPro"/>
</dbReference>
<gene>
    <name evidence="14" type="ORF">LSTR_LSTR003992</name>
</gene>
<dbReference type="InterPro" id="IPR012349">
    <property type="entry name" value="Split_barrel_FMN-bd"/>
</dbReference>
<dbReference type="EC" id="1.4.3.5" evidence="7"/>
<feature type="domain" description="Pyridoxine 5'-phosphate oxidase dimerisation C-terminal" evidence="13">
    <location>
        <begin position="217"/>
        <end position="271"/>
    </location>
</feature>
<dbReference type="Gene3D" id="2.30.110.10">
    <property type="entry name" value="Electron Transport, Fmn-binding Protein, Chain A"/>
    <property type="match status" value="1"/>
</dbReference>
<accession>A0A482WF26</accession>
<comment type="subunit">
    <text evidence="6">Homodimer.</text>
</comment>
<evidence type="ECO:0000259" key="12">
    <source>
        <dbReference type="Pfam" id="PF01243"/>
    </source>
</evidence>
<dbReference type="OrthoDB" id="303614at2759"/>
<comment type="cofactor">
    <cofactor evidence="1">
        <name>FMN</name>
        <dbReference type="ChEBI" id="CHEBI:58210"/>
    </cofactor>
</comment>
<dbReference type="NCBIfam" id="NF004231">
    <property type="entry name" value="PRK05679.1"/>
    <property type="match status" value="1"/>
</dbReference>
<comment type="pathway">
    <text evidence="3">Cofactor metabolism; pyridoxal 5'-phosphate salvage; pyridoxal 5'-phosphate from pyridoxamine 5'-phosphate: step 1/1.</text>
</comment>
<name>A0A482WF26_LAOST</name>
<keyword evidence="8" id="KW-0285">Flavoprotein</keyword>
<keyword evidence="9" id="KW-0288">FMN</keyword>
<keyword evidence="11" id="KW-0664">Pyridoxine biosynthesis</keyword>
<dbReference type="UniPathway" id="UPA01068">
    <property type="reaction ID" value="UER00304"/>
</dbReference>
<evidence type="ECO:0000313" key="14">
    <source>
        <dbReference type="EMBL" id="RZF32129.1"/>
    </source>
</evidence>
<dbReference type="InParanoid" id="A0A482WF26"/>
<evidence type="ECO:0000256" key="6">
    <source>
        <dbReference type="ARBA" id="ARBA00011738"/>
    </source>
</evidence>
<dbReference type="PANTHER" id="PTHR10851:SF0">
    <property type="entry name" value="PYRIDOXINE-5'-PHOSPHATE OXIDASE"/>
    <property type="match status" value="1"/>
</dbReference>
<evidence type="ECO:0000256" key="7">
    <source>
        <dbReference type="ARBA" id="ARBA00012801"/>
    </source>
</evidence>
<dbReference type="HAMAP" id="MF_01629">
    <property type="entry name" value="PdxH"/>
    <property type="match status" value="1"/>
</dbReference>
<protein>
    <recommendedName>
        <fullName evidence="7">pyridoxal 5'-phosphate synthase</fullName>
        <ecNumber evidence="7">1.4.3.5</ecNumber>
    </recommendedName>
</protein>
<evidence type="ECO:0000256" key="5">
    <source>
        <dbReference type="ARBA" id="ARBA00007301"/>
    </source>
</evidence>
<evidence type="ECO:0000256" key="3">
    <source>
        <dbReference type="ARBA" id="ARBA00004738"/>
    </source>
</evidence>
<dbReference type="Pfam" id="PF10590">
    <property type="entry name" value="PNP_phzG_C"/>
    <property type="match status" value="1"/>
</dbReference>
<evidence type="ECO:0000256" key="11">
    <source>
        <dbReference type="ARBA" id="ARBA00023096"/>
    </source>
</evidence>
<dbReference type="STRING" id="195883.A0A482WF26"/>
<dbReference type="SMR" id="A0A482WF26"/>
<dbReference type="FunCoup" id="A0A482WF26">
    <property type="interactions" value="924"/>
</dbReference>
<keyword evidence="15" id="KW-1185">Reference proteome</keyword>
<dbReference type="Proteomes" id="UP000291343">
    <property type="component" value="Unassembled WGS sequence"/>
</dbReference>
<organism evidence="14 15">
    <name type="scientific">Laodelphax striatellus</name>
    <name type="common">Small brown planthopper</name>
    <name type="synonym">Delphax striatella</name>
    <dbReference type="NCBI Taxonomy" id="195883"/>
    <lineage>
        <taxon>Eukaryota</taxon>
        <taxon>Metazoa</taxon>
        <taxon>Ecdysozoa</taxon>
        <taxon>Arthropoda</taxon>
        <taxon>Hexapoda</taxon>
        <taxon>Insecta</taxon>
        <taxon>Pterygota</taxon>
        <taxon>Neoptera</taxon>
        <taxon>Paraneoptera</taxon>
        <taxon>Hemiptera</taxon>
        <taxon>Auchenorrhyncha</taxon>
        <taxon>Fulgoroidea</taxon>
        <taxon>Delphacidae</taxon>
        <taxon>Criomorphinae</taxon>
        <taxon>Laodelphax</taxon>
    </lineage>
</organism>
<keyword evidence="10" id="KW-0560">Oxidoreductase</keyword>
<dbReference type="FunFam" id="2.30.110.10:FF:000005">
    <property type="entry name" value="NAD(P)H-hydrate epimerase"/>
    <property type="match status" value="1"/>
</dbReference>
<comment type="caution">
    <text evidence="14">The sequence shown here is derived from an EMBL/GenBank/DDBJ whole genome shotgun (WGS) entry which is preliminary data.</text>
</comment>
<dbReference type="NCBIfam" id="TIGR00558">
    <property type="entry name" value="pdxH"/>
    <property type="match status" value="1"/>
</dbReference>
<dbReference type="GO" id="GO:0008615">
    <property type="term" value="P:pyridoxine biosynthetic process"/>
    <property type="evidence" value="ECO:0007669"/>
    <property type="project" value="UniProtKB-KW"/>
</dbReference>
<sequence length="271" mass="31720">MHFICVRSSEFNRIIHHLNYFRTQIACSLRKMSKESVTTEFHCNIGAMRAKYHDESDTFTEEDLVGKDPISHFQKWLNDAVKCDRIMEANAMCLATANRNGVPSARYVLLKGYGSDGFEFFTNYNSRKACDLEENPQAALTFYWEPLKRQVRIEGKVEKLSEPESDEYFSSRPKVSQISASVSKQTSLVASRDAMLREVEEFAKEVENSDLKRPKHWGGYRVIPNSYEFWQGQSNRLHDRIRFRKLQENEIIDENLTHYGDGDWVYERLYP</sequence>
<feature type="domain" description="Pyridoxamine 5'-phosphate oxidase N-terminal" evidence="12">
    <location>
        <begin position="86"/>
        <end position="202"/>
    </location>
</feature>
<evidence type="ECO:0000313" key="15">
    <source>
        <dbReference type="Proteomes" id="UP000291343"/>
    </source>
</evidence>
<dbReference type="Pfam" id="PF01243">
    <property type="entry name" value="PNPOx_N"/>
    <property type="match status" value="1"/>
</dbReference>
<evidence type="ECO:0000256" key="9">
    <source>
        <dbReference type="ARBA" id="ARBA00022643"/>
    </source>
</evidence>